<proteinExistence type="predicted"/>
<dbReference type="AlphaFoldDB" id="A0A914Z1N6"/>
<feature type="region of interest" description="Disordered" evidence="1">
    <location>
        <begin position="408"/>
        <end position="437"/>
    </location>
</feature>
<feature type="compositionally biased region" description="Low complexity" evidence="1">
    <location>
        <begin position="87"/>
        <end position="205"/>
    </location>
</feature>
<feature type="compositionally biased region" description="Pro residues" evidence="1">
    <location>
        <begin position="420"/>
        <end position="434"/>
    </location>
</feature>
<evidence type="ECO:0000313" key="3">
    <source>
        <dbReference type="WBParaSite" id="PSU_v2.g5804.t1"/>
    </source>
</evidence>
<organism evidence="2 3">
    <name type="scientific">Panagrolaimus superbus</name>
    <dbReference type="NCBI Taxonomy" id="310955"/>
    <lineage>
        <taxon>Eukaryota</taxon>
        <taxon>Metazoa</taxon>
        <taxon>Ecdysozoa</taxon>
        <taxon>Nematoda</taxon>
        <taxon>Chromadorea</taxon>
        <taxon>Rhabditida</taxon>
        <taxon>Tylenchina</taxon>
        <taxon>Panagrolaimomorpha</taxon>
        <taxon>Panagrolaimoidea</taxon>
        <taxon>Panagrolaimidae</taxon>
        <taxon>Panagrolaimus</taxon>
    </lineage>
</organism>
<reference evidence="3" key="1">
    <citation type="submission" date="2022-11" db="UniProtKB">
        <authorList>
            <consortium name="WormBaseParasite"/>
        </authorList>
    </citation>
    <scope>IDENTIFICATION</scope>
</reference>
<dbReference type="Proteomes" id="UP000887577">
    <property type="component" value="Unplaced"/>
</dbReference>
<evidence type="ECO:0000313" key="2">
    <source>
        <dbReference type="Proteomes" id="UP000887577"/>
    </source>
</evidence>
<feature type="region of interest" description="Disordered" evidence="1">
    <location>
        <begin position="81"/>
        <end position="205"/>
    </location>
</feature>
<accession>A0A914Z1N6</accession>
<protein>
    <submittedName>
        <fullName evidence="3">Mucin-2-like</fullName>
    </submittedName>
</protein>
<keyword evidence="2" id="KW-1185">Reference proteome</keyword>
<name>A0A914Z1N6_9BILA</name>
<dbReference type="WBParaSite" id="PSU_v2.g5804.t1">
    <property type="protein sequence ID" value="PSU_v2.g5804.t1"/>
    <property type="gene ID" value="PSU_v2.g5804"/>
</dbReference>
<sequence length="778" mass="83856">MRSQPDSDPSCFSIPEICLREYIHEFTTTSHNGNDKITEVIEDFDVETVKEVEQNNLEPVDLAVLNEPIVSSNVETVDGNLANDIQTTNSTTPSSTTSTTTTLSSTTTNEITTSSPSTTTTTPKTTTSLPTTTTTLPQSTTTQSTTTATTTNVPSTTPPTTITTTTSETSTLPSTTTSTTTEATTTSTLPSTTTTPIPTTTSTTTIPLTATTTTTLALPSSTTTILTTAEATTKLLSTTTSPTNTSTTSTPSSTTIEITMPSTTLITTISSTPSTPSSTGTTHSTTTLPPSTTTLSTTPIIKTPSTTTTTTTIQTSTTAVPIITGTVTISPSLTTKPVVPQTKENILNNESSQQSKINLVFSPSSTTTMSPTTFVRNVSAFVSVVATIQPDIKTENFVTTSFSPPTTNVFTPTTARAPFSTPPTTTPTPTPTPPTTTETARLVTSTAFPRFLSTARFFAFNSNRTAKPFQQLSSQNVEQKTTNFIPATTTTVSSTTSTPSTRAPSPSTIASILSTKNFDNANTTQFFQQQPSSKFIVQQQASIQTSSTPPSTTTTTTTTPAVFIRPIERTTPTFGRFVLSTAQSIDIKTFDNRTDILRKIFKQQKIFSEFIRDSTLTTRNIPFTTPEENKIIVDKRLQKLDETVKRFRTATPPFGFAFASSIPPKRTTRSTTPEFLSTTFLERTVTKMPRHFADRDLPVPSTPSSLPLTIFAKNRIEQFQRNLPQRINNNNNNNDFQQIVFPTTTSTRATRATTESQQLVVVDGEIFGDHFGINFLGL</sequence>
<feature type="region of interest" description="Disordered" evidence="1">
    <location>
        <begin position="269"/>
        <end position="309"/>
    </location>
</feature>
<evidence type="ECO:0000256" key="1">
    <source>
        <dbReference type="SAM" id="MobiDB-lite"/>
    </source>
</evidence>